<dbReference type="GO" id="GO:0005737">
    <property type="term" value="C:cytoplasm"/>
    <property type="evidence" value="ECO:0007669"/>
    <property type="project" value="UniProtKB-ARBA"/>
</dbReference>
<dbReference type="Gene3D" id="1.10.150.50">
    <property type="entry name" value="Transcription Factor, Ets-1"/>
    <property type="match status" value="1"/>
</dbReference>
<dbReference type="Pfam" id="PF00017">
    <property type="entry name" value="SH2"/>
    <property type="match status" value="1"/>
</dbReference>
<dbReference type="Proteomes" id="UP000265040">
    <property type="component" value="Chromosome 10"/>
</dbReference>
<feature type="region of interest" description="Disordered" evidence="3">
    <location>
        <begin position="209"/>
        <end position="282"/>
    </location>
</feature>
<dbReference type="OMA" id="ITHHAHT"/>
<dbReference type="InterPro" id="IPR000980">
    <property type="entry name" value="SH2"/>
</dbReference>
<dbReference type="RefSeq" id="XP_026214335.1">
    <property type="nucleotide sequence ID" value="XM_026358550.1"/>
</dbReference>
<dbReference type="AlphaFoldDB" id="A0A7N6BXF7"/>
<dbReference type="SMART" id="SM00252">
    <property type="entry name" value="SH2"/>
    <property type="match status" value="1"/>
</dbReference>
<dbReference type="InterPro" id="IPR013761">
    <property type="entry name" value="SAM/pointed_sf"/>
</dbReference>
<reference evidence="5" key="1">
    <citation type="submission" date="2021-04" db="EMBL/GenBank/DDBJ databases">
        <authorList>
            <consortium name="Wellcome Sanger Institute Data Sharing"/>
        </authorList>
    </citation>
    <scope>NUCLEOTIDE SEQUENCE [LARGE SCALE GENOMIC DNA]</scope>
</reference>
<organism evidence="5 6">
    <name type="scientific">Anabas testudineus</name>
    <name type="common">Climbing perch</name>
    <name type="synonym">Anthias testudineus</name>
    <dbReference type="NCBI Taxonomy" id="64144"/>
    <lineage>
        <taxon>Eukaryota</taxon>
        <taxon>Metazoa</taxon>
        <taxon>Chordata</taxon>
        <taxon>Craniata</taxon>
        <taxon>Vertebrata</taxon>
        <taxon>Euteleostomi</taxon>
        <taxon>Actinopterygii</taxon>
        <taxon>Neopterygii</taxon>
        <taxon>Teleostei</taxon>
        <taxon>Neoteleostei</taxon>
        <taxon>Acanthomorphata</taxon>
        <taxon>Anabantaria</taxon>
        <taxon>Anabantiformes</taxon>
        <taxon>Anabantoidei</taxon>
        <taxon>Anabantidae</taxon>
        <taxon>Anabas</taxon>
    </lineage>
</organism>
<sequence length="398" mass="44223">MSFNNAPSKKEVMGWNSQSLSNYMRRLQLTGCDKVVIKGNITGAQFMQMTPSDLQAFPSLYHSFITKIQREIKKEEPKRSLVPNLKAHAYPKQVFVQDKDPWDSDELDNETECDYECPELEEGADGYICAMTESQTAEDTGKSEIGYEPPAYAGTVKPPRRLREANIHDCYSREIPNPAVRISKLQFPDPSRINSTLGRPLKISVSHAIPHIDRSKKPGKPATSQTGLVGLQGSAVKGPDSPTSRIPQPRSPKPRDLPNRPSRFIPPIPKEPAKVNNPTAGQGLDPSWYVGKVTRHEIEVALRVVNKDGAFVVRDSTKGFAEHPFTLMLLKQGKVYNIKIRNQGDSYSLGTGINNNKSFPGVKEMITHHAHTPLLLIDATDENSEVQNKCCLLYPAGL</sequence>
<accession>A0A7N6BXF7</accession>
<dbReference type="Ensembl" id="ENSATET00000040157.2">
    <property type="protein sequence ID" value="ENSATEP00000068675.2"/>
    <property type="gene ID" value="ENSATEG00000025662.2"/>
</dbReference>
<dbReference type="FunFam" id="3.30.505.10:FF:000016">
    <property type="entry name" value="B-cell linker protein isoform 2"/>
    <property type="match status" value="1"/>
</dbReference>
<dbReference type="GO" id="GO:0035556">
    <property type="term" value="P:intracellular signal transduction"/>
    <property type="evidence" value="ECO:0007669"/>
    <property type="project" value="TreeGrafter"/>
</dbReference>
<dbReference type="SUPFAM" id="SSF47769">
    <property type="entry name" value="SAM/Pointed domain"/>
    <property type="match status" value="1"/>
</dbReference>
<evidence type="ECO:0000256" key="1">
    <source>
        <dbReference type="ARBA" id="ARBA00022999"/>
    </source>
</evidence>
<dbReference type="PANTHER" id="PTHR14098:SF1">
    <property type="entry name" value="LYMPHOCYTE CYTOSOLIC PROTEIN 2"/>
    <property type="match status" value="1"/>
</dbReference>
<reference evidence="5" key="3">
    <citation type="submission" date="2025-09" db="UniProtKB">
        <authorList>
            <consortium name="Ensembl"/>
        </authorList>
    </citation>
    <scope>IDENTIFICATION</scope>
</reference>
<feature type="domain" description="SH2" evidence="4">
    <location>
        <begin position="288"/>
        <end position="396"/>
    </location>
</feature>
<dbReference type="InterPro" id="IPR051751">
    <property type="entry name" value="Immunoreceptor_sig_adapters"/>
</dbReference>
<evidence type="ECO:0000259" key="4">
    <source>
        <dbReference type="PROSITE" id="PS50001"/>
    </source>
</evidence>
<dbReference type="GeneTree" id="ENSGT00940000156835"/>
<evidence type="ECO:0000256" key="3">
    <source>
        <dbReference type="SAM" id="MobiDB-lite"/>
    </source>
</evidence>
<dbReference type="GO" id="GO:0007169">
    <property type="term" value="P:cell surface receptor protein tyrosine kinase signaling pathway"/>
    <property type="evidence" value="ECO:0007669"/>
    <property type="project" value="TreeGrafter"/>
</dbReference>
<dbReference type="PANTHER" id="PTHR14098">
    <property type="entry name" value="SH2 DOMAIN CONTAINING PROTEIN"/>
    <property type="match status" value="1"/>
</dbReference>
<dbReference type="GeneID" id="113161051"/>
<dbReference type="PRINTS" id="PR00401">
    <property type="entry name" value="SH2DOMAIN"/>
</dbReference>
<dbReference type="CTD" id="100004351"/>
<keyword evidence="6" id="KW-1185">Reference proteome</keyword>
<proteinExistence type="predicted"/>
<protein>
    <recommendedName>
        <fullName evidence="4">SH2 domain-containing protein</fullName>
    </recommendedName>
</protein>
<dbReference type="SUPFAM" id="SSF55550">
    <property type="entry name" value="SH2 domain"/>
    <property type="match status" value="1"/>
</dbReference>
<evidence type="ECO:0000313" key="6">
    <source>
        <dbReference type="Proteomes" id="UP000265040"/>
    </source>
</evidence>
<name>A0A7N6BXF7_ANATE</name>
<reference evidence="5" key="2">
    <citation type="submission" date="2025-08" db="UniProtKB">
        <authorList>
            <consortium name="Ensembl"/>
        </authorList>
    </citation>
    <scope>IDENTIFICATION</scope>
</reference>
<dbReference type="Gene3D" id="3.30.505.10">
    <property type="entry name" value="SH2 domain"/>
    <property type="match status" value="1"/>
</dbReference>
<evidence type="ECO:0000256" key="2">
    <source>
        <dbReference type="PROSITE-ProRule" id="PRU00191"/>
    </source>
</evidence>
<dbReference type="InParanoid" id="A0A7N6BXF7"/>
<keyword evidence="1 2" id="KW-0727">SH2 domain</keyword>
<dbReference type="InterPro" id="IPR036860">
    <property type="entry name" value="SH2_dom_sf"/>
</dbReference>
<evidence type="ECO:0000313" key="5">
    <source>
        <dbReference type="Ensembl" id="ENSATEP00000068675.2"/>
    </source>
</evidence>
<dbReference type="PROSITE" id="PS50001">
    <property type="entry name" value="SH2"/>
    <property type="match status" value="1"/>
</dbReference>